<evidence type="ECO:0000313" key="9">
    <source>
        <dbReference type="Proteomes" id="UP000199650"/>
    </source>
</evidence>
<feature type="transmembrane region" description="Helical" evidence="6">
    <location>
        <begin position="235"/>
        <end position="254"/>
    </location>
</feature>
<dbReference type="PANTHER" id="PTHR38459:SF1">
    <property type="entry name" value="PROPHAGE BACTOPRENOL-LINKED GLUCOSE TRANSLOCASE HOMOLOG"/>
    <property type="match status" value="1"/>
</dbReference>
<dbReference type="GO" id="GO:0000271">
    <property type="term" value="P:polysaccharide biosynthetic process"/>
    <property type="evidence" value="ECO:0007669"/>
    <property type="project" value="InterPro"/>
</dbReference>
<reference evidence="8 9" key="1">
    <citation type="submission" date="2016-10" db="EMBL/GenBank/DDBJ databases">
        <authorList>
            <person name="de Groot N.N."/>
        </authorList>
    </citation>
    <scope>NUCLEOTIDE SEQUENCE [LARGE SCALE GENOMIC DNA]</scope>
    <source>
        <strain evidence="8 9">DSM 29439</strain>
    </source>
</reference>
<keyword evidence="5 6" id="KW-0472">Membrane</keyword>
<sequence length="615" mass="69218">MFAQLLRFIGVGGLATITHVLVATIVHKLFSMPEMWSNFSGFCASVLISYFGHSNFTFAAEPNHKQHLPRFIFVSLTGLAASSFIVWLISTFTEGSFYLAMVLVALMVPLATFLALRFWVFSHRGTPFLPTWQMVFITLGGMFLFIGIYWNWPANHDTAWYLVATRKMLGGAQLYVDLIEVNPPLNFYLTIPAILIADFLKISDANGQYFFVALLYGVSLLWSGAILRGAADISALRRTVFFAFMALVFVLGAANNIAQREHLLVLFLSPWLMWYLVRPEKGPSLASSAFGAIGICIKPFFLVFPIAFLIRDMWRTRSFAPILYLRNLLMLAIGVIYVALVVAWHPEYLDDIVPMAGQVYAAYKNTFWGVLVISLPPKILGLIIMMPLVFTKRQDVGDTTFALAAAAALFSYVVQSTGFGYQLVPFIIYSLLAGAWWLINARTLSLGVVLTSLASALLMAGLYERGRYRNKTTDEVLYIAQKFGPIDSMMAGSMQLDIGAPVALRLGIDWVSRYPANWLYPGATNKLANTDCAKEAELCADLQAIVERNRTDNLNDILDHKPDLIVSDRAVTIFMVNPFTWMTFMKADPRFVEEMKNYTLVYKAERFDFYRRNEE</sequence>
<dbReference type="AlphaFoldDB" id="A0A1I0QRY7"/>
<evidence type="ECO:0000256" key="1">
    <source>
        <dbReference type="ARBA" id="ARBA00004141"/>
    </source>
</evidence>
<dbReference type="OrthoDB" id="6196188at2"/>
<feature type="transmembrane region" description="Helical" evidence="6">
    <location>
        <begin position="96"/>
        <end position="120"/>
    </location>
</feature>
<keyword evidence="9" id="KW-1185">Reference proteome</keyword>
<feature type="transmembrane region" description="Helical" evidence="6">
    <location>
        <begin position="5"/>
        <end position="27"/>
    </location>
</feature>
<keyword evidence="4 6" id="KW-1133">Transmembrane helix</keyword>
<evidence type="ECO:0000256" key="3">
    <source>
        <dbReference type="ARBA" id="ARBA00022692"/>
    </source>
</evidence>
<comment type="subcellular location">
    <subcellularLocation>
        <location evidence="1">Membrane</location>
        <topology evidence="1">Multi-pass membrane protein</topology>
    </subcellularLocation>
</comment>
<feature type="transmembrane region" description="Helical" evidence="6">
    <location>
        <begin position="71"/>
        <end position="90"/>
    </location>
</feature>
<proteinExistence type="inferred from homology"/>
<gene>
    <name evidence="8" type="ORF">SAMN05444851_2867</name>
</gene>
<evidence type="ECO:0000256" key="4">
    <source>
        <dbReference type="ARBA" id="ARBA00022989"/>
    </source>
</evidence>
<name>A0A1I0QRY7_9RHOB</name>
<feature type="transmembrane region" description="Helical" evidence="6">
    <location>
        <begin position="209"/>
        <end position="229"/>
    </location>
</feature>
<evidence type="ECO:0000313" key="8">
    <source>
        <dbReference type="EMBL" id="SEW30311.1"/>
    </source>
</evidence>
<evidence type="ECO:0000256" key="5">
    <source>
        <dbReference type="ARBA" id="ARBA00023136"/>
    </source>
</evidence>
<evidence type="ECO:0000259" key="7">
    <source>
        <dbReference type="Pfam" id="PF04138"/>
    </source>
</evidence>
<feature type="transmembrane region" description="Helical" evidence="6">
    <location>
        <begin position="289"/>
        <end position="310"/>
    </location>
</feature>
<organism evidence="8 9">
    <name type="scientific">Aliiroseovarius sediminilitoris</name>
    <dbReference type="NCBI Taxonomy" id="1173584"/>
    <lineage>
        <taxon>Bacteria</taxon>
        <taxon>Pseudomonadati</taxon>
        <taxon>Pseudomonadota</taxon>
        <taxon>Alphaproteobacteria</taxon>
        <taxon>Rhodobacterales</taxon>
        <taxon>Paracoccaceae</taxon>
        <taxon>Aliiroseovarius</taxon>
    </lineage>
</organism>
<feature type="transmembrane region" description="Helical" evidence="6">
    <location>
        <begin position="446"/>
        <end position="463"/>
    </location>
</feature>
<comment type="similarity">
    <text evidence="2">Belongs to the GtrA family.</text>
</comment>
<feature type="transmembrane region" description="Helical" evidence="6">
    <location>
        <begin position="132"/>
        <end position="152"/>
    </location>
</feature>
<keyword evidence="3 6" id="KW-0812">Transmembrane</keyword>
<evidence type="ECO:0000256" key="6">
    <source>
        <dbReference type="SAM" id="Phobius"/>
    </source>
</evidence>
<dbReference type="STRING" id="1173584.SAMN05444851_2867"/>
<dbReference type="GO" id="GO:0005886">
    <property type="term" value="C:plasma membrane"/>
    <property type="evidence" value="ECO:0007669"/>
    <property type="project" value="TreeGrafter"/>
</dbReference>
<feature type="transmembrane region" description="Helical" evidence="6">
    <location>
        <begin position="366"/>
        <end position="389"/>
    </location>
</feature>
<dbReference type="EMBL" id="FOJB01000001">
    <property type="protein sequence ID" value="SEW30311.1"/>
    <property type="molecule type" value="Genomic_DNA"/>
</dbReference>
<protein>
    <submittedName>
        <fullName evidence="8">Putative flippase GtrA (Transmembrane translocase of bactoprenol-linked glucose)</fullName>
    </submittedName>
</protein>
<feature type="transmembrane region" description="Helical" evidence="6">
    <location>
        <begin position="39"/>
        <end position="59"/>
    </location>
</feature>
<feature type="transmembrane region" description="Helical" evidence="6">
    <location>
        <begin position="396"/>
        <end position="413"/>
    </location>
</feature>
<dbReference type="InterPro" id="IPR051401">
    <property type="entry name" value="GtrA_CellWall_Glycosyl"/>
</dbReference>
<dbReference type="Proteomes" id="UP000199650">
    <property type="component" value="Unassembled WGS sequence"/>
</dbReference>
<feature type="domain" description="GtrA/DPMS transmembrane" evidence="7">
    <location>
        <begin position="7"/>
        <end position="121"/>
    </location>
</feature>
<dbReference type="PANTHER" id="PTHR38459">
    <property type="entry name" value="PROPHAGE BACTOPRENOL-LINKED GLUCOSE TRANSLOCASE HOMOLOG"/>
    <property type="match status" value="1"/>
</dbReference>
<dbReference type="Pfam" id="PF04138">
    <property type="entry name" value="GtrA_DPMS_TM"/>
    <property type="match status" value="1"/>
</dbReference>
<feature type="transmembrane region" description="Helical" evidence="6">
    <location>
        <begin position="322"/>
        <end position="346"/>
    </location>
</feature>
<evidence type="ECO:0000256" key="2">
    <source>
        <dbReference type="ARBA" id="ARBA00009399"/>
    </source>
</evidence>
<accession>A0A1I0QRY7</accession>
<dbReference type="InterPro" id="IPR007267">
    <property type="entry name" value="GtrA_DPMS_TM"/>
</dbReference>